<evidence type="ECO:0000313" key="2">
    <source>
        <dbReference type="EMBL" id="EGF83059.1"/>
    </source>
</evidence>
<evidence type="ECO:0008006" key="4">
    <source>
        <dbReference type="Google" id="ProtNLM"/>
    </source>
</evidence>
<accession>F4NSV2</accession>
<evidence type="ECO:0000313" key="3">
    <source>
        <dbReference type="Proteomes" id="UP000007241"/>
    </source>
</evidence>
<dbReference type="InParanoid" id="F4NSV2"/>
<protein>
    <recommendedName>
        <fullName evidence="4">TRP C-terminal domain-containing protein</fullName>
    </recommendedName>
</protein>
<proteinExistence type="predicted"/>
<reference evidence="2 3" key="1">
    <citation type="submission" date="2009-12" db="EMBL/GenBank/DDBJ databases">
        <title>The draft genome of Batrachochytrium dendrobatidis.</title>
        <authorList>
            <consortium name="US DOE Joint Genome Institute (JGI-PGF)"/>
            <person name="Kuo A."/>
            <person name="Salamov A."/>
            <person name="Schmutz J."/>
            <person name="Lucas S."/>
            <person name="Pitluck S."/>
            <person name="Rosenblum E."/>
            <person name="Stajich J."/>
            <person name="Eisen M."/>
            <person name="Grigoriev I.V."/>
        </authorList>
    </citation>
    <scope>NUCLEOTIDE SEQUENCE [LARGE SCALE GENOMIC DNA]</scope>
    <source>
        <strain evidence="3">JAM81 / FGSC 10211</strain>
    </source>
</reference>
<feature type="transmembrane region" description="Helical" evidence="1">
    <location>
        <begin position="299"/>
        <end position="319"/>
    </location>
</feature>
<name>F4NSV2_BATDJ</name>
<keyword evidence="1" id="KW-0472">Membrane</keyword>
<feature type="transmembrane region" description="Helical" evidence="1">
    <location>
        <begin position="21"/>
        <end position="43"/>
    </location>
</feature>
<keyword evidence="1" id="KW-1133">Transmembrane helix</keyword>
<evidence type="ECO:0000256" key="1">
    <source>
        <dbReference type="SAM" id="Phobius"/>
    </source>
</evidence>
<feature type="transmembrane region" description="Helical" evidence="1">
    <location>
        <begin position="63"/>
        <end position="82"/>
    </location>
</feature>
<dbReference type="OrthoDB" id="2448307at2759"/>
<feature type="transmembrane region" description="Helical" evidence="1">
    <location>
        <begin position="360"/>
        <end position="382"/>
    </location>
</feature>
<gene>
    <name evidence="2" type="ORF">BATDEDRAFT_33953</name>
</gene>
<keyword evidence="3" id="KW-1185">Reference proteome</keyword>
<dbReference type="Proteomes" id="UP000007241">
    <property type="component" value="Unassembled WGS sequence"/>
</dbReference>
<feature type="transmembrane region" description="Helical" evidence="1">
    <location>
        <begin position="197"/>
        <end position="224"/>
    </location>
</feature>
<feature type="transmembrane region" description="Helical" evidence="1">
    <location>
        <begin position="326"/>
        <end position="348"/>
    </location>
</feature>
<dbReference type="PANTHER" id="PTHR34391:SF1">
    <property type="entry name" value="UPF0658 GOLGI APPARATUS MEMBRANE PROTEIN C1952.10C-RELATED"/>
    <property type="match status" value="1"/>
</dbReference>
<dbReference type="PANTHER" id="PTHR34391">
    <property type="entry name" value="UPF0658 GOLGI APPARATUS MEMBRANE PROTEIN C1952.10C-RELATED"/>
    <property type="match status" value="1"/>
</dbReference>
<organism evidence="2 3">
    <name type="scientific">Batrachochytrium dendrobatidis (strain JAM81 / FGSC 10211)</name>
    <name type="common">Frog chytrid fungus</name>
    <dbReference type="NCBI Taxonomy" id="684364"/>
    <lineage>
        <taxon>Eukaryota</taxon>
        <taxon>Fungi</taxon>
        <taxon>Fungi incertae sedis</taxon>
        <taxon>Chytridiomycota</taxon>
        <taxon>Chytridiomycota incertae sedis</taxon>
        <taxon>Chytridiomycetes</taxon>
        <taxon>Rhizophydiales</taxon>
        <taxon>Rhizophydiales incertae sedis</taxon>
        <taxon>Batrachochytrium</taxon>
    </lineage>
</organism>
<dbReference type="OMA" id="IYCARTE"/>
<feature type="transmembrane region" description="Helical" evidence="1">
    <location>
        <begin position="94"/>
        <end position="113"/>
    </location>
</feature>
<dbReference type="InterPro" id="IPR040410">
    <property type="entry name" value="UPF0658_Golgi"/>
</dbReference>
<dbReference type="AlphaFoldDB" id="F4NSV2"/>
<dbReference type="RefSeq" id="XP_006675707.1">
    <property type="nucleotide sequence ID" value="XM_006675644.1"/>
</dbReference>
<dbReference type="HOGENOM" id="CLU_650499_0_0_1"/>
<dbReference type="EMBL" id="GL882879">
    <property type="protein sequence ID" value="EGF83059.1"/>
    <property type="molecule type" value="Genomic_DNA"/>
</dbReference>
<dbReference type="GeneID" id="18240279"/>
<keyword evidence="1" id="KW-0812">Transmembrane</keyword>
<sequence length="422" mass="47860">MRFFSKESAQNLLTKKSDWPTLAVGLSLFQAIAITFLESFLIYKVAYHLDQAFSQSTSGYAPFVVIYLSLFIFALWFQVYGALDAFYHRNSIQVIAVTLFNAVTVIYSISQIVQLSNLRFCLVTYLDIFHQNHTTSDAYQQVYSLEQDTTKTCRFSSVKMVNGTFSPSYVAISSVYPPEVIALNLGVVLGAFETAVFIGYGIIVVMVLCSLVGLFLSFKTFGVYGWSIYQIQGADIEKREILKRYYIFATTMKFNVFFFLGIIAQIGFAAYFKNKVATVNALDDDGRLHATLERNRLQLWGYGAITLFTSLFYFVLGYLGMRRTNFLMMCAFLVMMVVYIAAVFYFLIQANNDPDLSITRIWLTVFAAFQILLNLITLYSAIASMRDFSKGLKDIVQSVIVIKSSTDAKQMESTDHSRMILD</sequence>
<feature type="transmembrane region" description="Helical" evidence="1">
    <location>
        <begin position="245"/>
        <end position="272"/>
    </location>
</feature>